<dbReference type="GO" id="GO:0016020">
    <property type="term" value="C:membrane"/>
    <property type="evidence" value="ECO:0007669"/>
    <property type="project" value="UniProtKB-SubCell"/>
</dbReference>
<gene>
    <name evidence="9" type="primary">hflC_2</name>
    <name evidence="9" type="ORF">HRbin17_02358</name>
</gene>
<comment type="subcellular location">
    <subcellularLocation>
        <location evidence="1">Membrane</location>
    </subcellularLocation>
</comment>
<dbReference type="PIRSF" id="PIRSF005651">
    <property type="entry name" value="HflC"/>
    <property type="match status" value="1"/>
</dbReference>
<keyword evidence="4 7" id="KW-1133">Transmembrane helix</keyword>
<feature type="domain" description="Band 7" evidence="8">
    <location>
        <begin position="24"/>
        <end position="197"/>
    </location>
</feature>
<dbReference type="SUPFAM" id="SSF117892">
    <property type="entry name" value="Band 7/SPFH domain"/>
    <property type="match status" value="1"/>
</dbReference>
<dbReference type="Proteomes" id="UP000236173">
    <property type="component" value="Unassembled WGS sequence"/>
</dbReference>
<accession>A0A2H5XFB4</accession>
<dbReference type="NCBIfam" id="TIGR01932">
    <property type="entry name" value="hflC"/>
    <property type="match status" value="1"/>
</dbReference>
<dbReference type="InterPro" id="IPR036013">
    <property type="entry name" value="Band_7/SPFH_dom_sf"/>
</dbReference>
<sequence length="303" mass="34926">MTERAKRRWVSVLVGAFVFVLFIRCFFVVNETEWAVVARFGRLVRTVGSAGLHLRLPIDSVHKFDKRLQIYDPPATEFLTGDKKNLLIDAFVIWRIDDPVRFWQSVGDTAGGEMRLHDLVWSQLAAALSSYELSRLVAVRGSELVNGEATQLTELTENVRSQCRPIARRLYGIDIVDVRIKRLNFPEQNKEAVFARMRAERERIAKRYLAEGEEIATRIKAEADRERERILAEAYREAERIKGEGDAIAARIYGQAFSRDPEFYKMLRTLDAYKKALDNKTTIVLSADSEFLRLLTQGREQKR</sequence>
<dbReference type="PANTHER" id="PTHR42911:SF1">
    <property type="entry name" value="MODULATOR OF FTSH PROTEASE HFLC"/>
    <property type="match status" value="1"/>
</dbReference>
<evidence type="ECO:0000256" key="7">
    <source>
        <dbReference type="SAM" id="Phobius"/>
    </source>
</evidence>
<evidence type="ECO:0000256" key="2">
    <source>
        <dbReference type="ARBA" id="ARBA00007862"/>
    </source>
</evidence>
<evidence type="ECO:0000256" key="5">
    <source>
        <dbReference type="ARBA" id="ARBA00023136"/>
    </source>
</evidence>
<keyword evidence="5 7" id="KW-0472">Membrane</keyword>
<evidence type="ECO:0000256" key="4">
    <source>
        <dbReference type="ARBA" id="ARBA00022989"/>
    </source>
</evidence>
<dbReference type="Gene3D" id="3.30.479.30">
    <property type="entry name" value="Band 7 domain"/>
    <property type="match status" value="1"/>
</dbReference>
<reference evidence="10" key="1">
    <citation type="submission" date="2017-09" db="EMBL/GenBank/DDBJ databases">
        <title>Metaegenomics of thermophilic ammonia-oxidizing enrichment culture.</title>
        <authorList>
            <person name="Kato S."/>
            <person name="Suzuki K."/>
        </authorList>
    </citation>
    <scope>NUCLEOTIDE SEQUENCE [LARGE SCALE GENOMIC DNA]</scope>
</reference>
<evidence type="ECO:0000256" key="1">
    <source>
        <dbReference type="ARBA" id="ARBA00004370"/>
    </source>
</evidence>
<feature type="transmembrane region" description="Helical" evidence="7">
    <location>
        <begin position="9"/>
        <end position="29"/>
    </location>
</feature>
<evidence type="ECO:0000256" key="3">
    <source>
        <dbReference type="ARBA" id="ARBA00022692"/>
    </source>
</evidence>
<dbReference type="EMBL" id="BEHT01000039">
    <property type="protein sequence ID" value="GBC99827.1"/>
    <property type="molecule type" value="Genomic_DNA"/>
</dbReference>
<dbReference type="AlphaFoldDB" id="A0A2H5XFB4"/>
<dbReference type="InterPro" id="IPR001107">
    <property type="entry name" value="Band_7"/>
</dbReference>
<dbReference type="Pfam" id="PF01145">
    <property type="entry name" value="Band_7"/>
    <property type="match status" value="1"/>
</dbReference>
<evidence type="ECO:0000313" key="10">
    <source>
        <dbReference type="Proteomes" id="UP000236173"/>
    </source>
</evidence>
<keyword evidence="9" id="KW-0378">Hydrolase</keyword>
<dbReference type="CDD" id="cd03405">
    <property type="entry name" value="SPFH_HflC"/>
    <property type="match status" value="1"/>
</dbReference>
<keyword evidence="3 7" id="KW-0812">Transmembrane</keyword>
<evidence type="ECO:0000313" key="9">
    <source>
        <dbReference type="EMBL" id="GBC99827.1"/>
    </source>
</evidence>
<organism evidence="9 10">
    <name type="scientific">Candidatus Fervidibacter japonicus</name>
    <dbReference type="NCBI Taxonomy" id="2035412"/>
    <lineage>
        <taxon>Bacteria</taxon>
        <taxon>Candidatus Fervidibacterota</taxon>
        <taxon>Candidatus Fervidibacter</taxon>
    </lineage>
</organism>
<name>A0A2H5XFB4_9BACT</name>
<dbReference type="InterPro" id="IPR010200">
    <property type="entry name" value="HflC"/>
</dbReference>
<comment type="caution">
    <text evidence="9">The sequence shown here is derived from an EMBL/GenBank/DDBJ whole genome shotgun (WGS) entry which is preliminary data.</text>
</comment>
<comment type="similarity">
    <text evidence="2 6">Belongs to the band 7/mec-2 family. HflC subfamily.</text>
</comment>
<proteinExistence type="inferred from homology"/>
<dbReference type="SMART" id="SM00244">
    <property type="entry name" value="PHB"/>
    <property type="match status" value="1"/>
</dbReference>
<dbReference type="PANTHER" id="PTHR42911">
    <property type="entry name" value="MODULATOR OF FTSH PROTEASE HFLC"/>
    <property type="match status" value="1"/>
</dbReference>
<comment type="function">
    <text evidence="6">HflC and HflK could regulate a protease.</text>
</comment>
<keyword evidence="9" id="KW-0645">Protease</keyword>
<dbReference type="GO" id="GO:0008233">
    <property type="term" value="F:peptidase activity"/>
    <property type="evidence" value="ECO:0007669"/>
    <property type="project" value="UniProtKB-KW"/>
</dbReference>
<evidence type="ECO:0000259" key="8">
    <source>
        <dbReference type="SMART" id="SM00244"/>
    </source>
</evidence>
<dbReference type="GO" id="GO:0006508">
    <property type="term" value="P:proteolysis"/>
    <property type="evidence" value="ECO:0007669"/>
    <property type="project" value="UniProtKB-KW"/>
</dbReference>
<protein>
    <recommendedName>
        <fullName evidence="6">Protein HflC</fullName>
    </recommendedName>
</protein>
<evidence type="ECO:0000256" key="6">
    <source>
        <dbReference type="PIRNR" id="PIRNR005651"/>
    </source>
</evidence>